<accession>A0ABS0KVM3</accession>
<keyword evidence="3" id="KW-1185">Reference proteome</keyword>
<dbReference type="EMBL" id="JADTFC010000189">
    <property type="protein sequence ID" value="MBG6292079.1"/>
    <property type="molecule type" value="Genomic_DNA"/>
</dbReference>
<organism evidence="2 3">
    <name type="scientific">Pseudomonas nitroreducens</name>
    <dbReference type="NCBI Taxonomy" id="46680"/>
    <lineage>
        <taxon>Bacteria</taxon>
        <taxon>Pseudomonadati</taxon>
        <taxon>Pseudomonadota</taxon>
        <taxon>Gammaproteobacteria</taxon>
        <taxon>Pseudomonadales</taxon>
        <taxon>Pseudomonadaceae</taxon>
        <taxon>Pseudomonas</taxon>
    </lineage>
</organism>
<dbReference type="Proteomes" id="UP000608450">
    <property type="component" value="Unassembled WGS sequence"/>
</dbReference>
<name>A0ABS0KVM3_PSENT</name>
<reference evidence="2 3" key="1">
    <citation type="submission" date="2020-11" db="EMBL/GenBank/DDBJ databases">
        <title>Enhanced detection system for hospital associated transmission using whole genome sequencing surveillance.</title>
        <authorList>
            <person name="Harrison L.H."/>
            <person name="Van Tyne D."/>
            <person name="Marsh J.W."/>
            <person name="Griffith M.P."/>
            <person name="Snyder D.J."/>
            <person name="Cooper V.S."/>
            <person name="Mustapha M."/>
        </authorList>
    </citation>
    <scope>NUCLEOTIDE SEQUENCE [LARGE SCALE GENOMIC DNA]</scope>
    <source>
        <strain evidence="2 3">PSA00705</strain>
    </source>
</reference>
<evidence type="ECO:0000256" key="1">
    <source>
        <dbReference type="SAM" id="Phobius"/>
    </source>
</evidence>
<proteinExistence type="predicted"/>
<keyword evidence="1" id="KW-0472">Membrane</keyword>
<sequence>MAEPSSGAAVGTAVVGLGAATLFPGVDLNAVIGAFAGSIFFVVWARDITAWARIGYLLVSWVGGYYVAAEAVGRAWTAYSGLPALIAGALIVTVLIGALEWMKGGQAPVWLRIAYLRMLRMFGGPKDGS</sequence>
<evidence type="ECO:0000313" key="3">
    <source>
        <dbReference type="Proteomes" id="UP000608450"/>
    </source>
</evidence>
<comment type="caution">
    <text evidence="2">The sequence shown here is derived from an EMBL/GenBank/DDBJ whole genome shotgun (WGS) entry which is preliminary data.</text>
</comment>
<evidence type="ECO:0008006" key="4">
    <source>
        <dbReference type="Google" id="ProtNLM"/>
    </source>
</evidence>
<protein>
    <recommendedName>
        <fullName evidence="4">Phage holin family protein</fullName>
    </recommendedName>
</protein>
<gene>
    <name evidence="2" type="ORF">I5I61_31910</name>
</gene>
<feature type="transmembrane region" description="Helical" evidence="1">
    <location>
        <begin position="56"/>
        <end position="76"/>
    </location>
</feature>
<dbReference type="Pfam" id="PF16931">
    <property type="entry name" value="Phage_holin_8"/>
    <property type="match status" value="1"/>
</dbReference>
<evidence type="ECO:0000313" key="2">
    <source>
        <dbReference type="EMBL" id="MBG6292079.1"/>
    </source>
</evidence>
<dbReference type="RefSeq" id="WP_196913783.1">
    <property type="nucleotide sequence ID" value="NZ_JADTFC010000189.1"/>
</dbReference>
<keyword evidence="1" id="KW-1133">Transmembrane helix</keyword>
<keyword evidence="1" id="KW-0812">Transmembrane</keyword>
<feature type="transmembrane region" description="Helical" evidence="1">
    <location>
        <begin position="22"/>
        <end position="44"/>
    </location>
</feature>
<feature type="transmembrane region" description="Helical" evidence="1">
    <location>
        <begin position="82"/>
        <end position="102"/>
    </location>
</feature>
<dbReference type="InterPro" id="IPR032637">
    <property type="entry name" value="Phage_holin-like"/>
</dbReference>